<name>A0A1D8KUX1_9CAUD</name>
<protein>
    <submittedName>
        <fullName evidence="2">Uncharacterized protein</fullName>
    </submittedName>
</protein>
<dbReference type="Proteomes" id="UP000510897">
    <property type="component" value="Segment"/>
</dbReference>
<dbReference type="PANTHER" id="PTHR31340">
    <property type="entry name" value="MITOCHONDRIAL GENOME MAINTENANCE EXONUCLEASE 1"/>
    <property type="match status" value="1"/>
</dbReference>
<dbReference type="SUPFAM" id="SSF52980">
    <property type="entry name" value="Restriction endonuclease-like"/>
    <property type="match status" value="1"/>
</dbReference>
<evidence type="ECO:0000313" key="3">
    <source>
        <dbReference type="EMBL" id="QLF86320.1"/>
    </source>
</evidence>
<gene>
    <name evidence="1" type="ORF">C490910_265</name>
    <name evidence="3" type="ORF">CC030809_00272</name>
    <name evidence="2" type="ORF">S420910_262</name>
</gene>
<dbReference type="Gene3D" id="3.90.320.10">
    <property type="match status" value="1"/>
</dbReference>
<reference evidence="3 6" key="2">
    <citation type="submission" date="2020-06" db="EMBL/GenBank/DDBJ databases">
        <authorList>
            <person name="Puxty R.J."/>
            <person name="Weihe C."/>
            <person name="Marston M.F."/>
            <person name="Martiny J.B.H."/>
        </authorList>
    </citation>
    <scope>NUCLEOTIDE SEQUENCE [LARGE SCALE GENOMIC DNA]</scope>
    <source>
        <strain evidence="3">0809CC03</strain>
    </source>
</reference>
<dbReference type="RefSeq" id="YP_009323196.1">
    <property type="nucleotide sequence ID" value="NC_031927.1"/>
</dbReference>
<evidence type="ECO:0000313" key="4">
    <source>
        <dbReference type="Proteomes" id="UP000203902"/>
    </source>
</evidence>
<accession>A0A1D8KUX1</accession>
<dbReference type="OrthoDB" id="7665at10239"/>
<evidence type="ECO:0000313" key="2">
    <source>
        <dbReference type="EMBL" id="AOV62449.1"/>
    </source>
</evidence>
<evidence type="ECO:0000313" key="1">
    <source>
        <dbReference type="EMBL" id="AOV62187.1"/>
    </source>
</evidence>
<dbReference type="Proteomes" id="UP000226384">
    <property type="component" value="Segment"/>
</dbReference>
<reference evidence="4 5" key="1">
    <citation type="journal article" date="2016" name="Virology">
        <title>The genomic content and context of auxiliary metabolic genes in marine cyanomyoviruses.</title>
        <authorList>
            <person name="Crummett L.T."/>
            <person name="Puxty R.J."/>
            <person name="Weihe C."/>
            <person name="Marston M.F."/>
            <person name="Martiny J.B."/>
        </authorList>
    </citation>
    <scope>NUCLEOTIDE SEQUENCE [LARGE SCALE GENOMIC DNA]</scope>
    <source>
        <strain evidence="1">0910CC49</strain>
        <strain evidence="2">0910SB42</strain>
    </source>
</reference>
<sequence length="226" mass="25820">MPFTHNPVEIPELTRETIDGVRYYTAPDSDGELIKLVSITSVTSHWSREGIMKWRARVGEEEANRVSKRATTRGTDMHLLTEHYLQNEPLPKAKVPISQILFNTAKPALNKIDNIIVQEQAMYSLRLGIAGTPDCIGDYDGELSIIDFKTSKSPKPLKWVEGYFVQASAYACMLYELTGIKAKKLVIIMACEDGELKVYEERDVYKWVKKLDTYIRKFVNDKLENL</sequence>
<proteinExistence type="predicted"/>
<dbReference type="EMBL" id="MT586120">
    <property type="protein sequence ID" value="QLF86320.1"/>
    <property type="molecule type" value="Genomic_DNA"/>
</dbReference>
<keyword evidence="4" id="KW-1185">Reference proteome</keyword>
<evidence type="ECO:0000313" key="6">
    <source>
        <dbReference type="Proteomes" id="UP000510897"/>
    </source>
</evidence>
<dbReference type="EMBL" id="KU686213">
    <property type="protein sequence ID" value="AOV62449.1"/>
    <property type="molecule type" value="Genomic_DNA"/>
</dbReference>
<organism evidence="2 5">
    <name type="scientific">Synechococcus phage S-CAM7</name>
    <dbReference type="NCBI Taxonomy" id="1883368"/>
    <lineage>
        <taxon>Viruses</taxon>
        <taxon>Duplodnaviria</taxon>
        <taxon>Heunggongvirae</taxon>
        <taxon>Uroviricota</taxon>
        <taxon>Caudoviricetes</taxon>
        <taxon>Pantevenvirales</taxon>
        <taxon>Kyanoviridae</taxon>
        <taxon>Mazuvirus</taxon>
        <taxon>Mazuvirus scam7</taxon>
    </lineage>
</organism>
<evidence type="ECO:0000313" key="5">
    <source>
        <dbReference type="Proteomes" id="UP000226384"/>
    </source>
</evidence>
<dbReference type="PANTHER" id="PTHR31340:SF3">
    <property type="entry name" value="MITOCHONDRIAL GENOME MAINTENANCE EXONUCLEASE 1"/>
    <property type="match status" value="1"/>
</dbReference>
<dbReference type="EMBL" id="KU686212">
    <property type="protein sequence ID" value="AOV62187.1"/>
    <property type="molecule type" value="Genomic_DNA"/>
</dbReference>
<dbReference type="InterPro" id="IPR011335">
    <property type="entry name" value="Restrct_endonuc-II-like"/>
</dbReference>
<reference evidence="3 6" key="3">
    <citation type="submission" date="2020-07" db="EMBL/GenBank/DDBJ databases">
        <title>Signatures of coevolution in a cyanophage population.</title>
        <authorList>
            <person name="Abebe J."/>
        </authorList>
    </citation>
    <scope>NUCLEOTIDE SEQUENCE [LARGE SCALE GENOMIC DNA]</scope>
    <source>
        <strain evidence="3">0809CC03</strain>
    </source>
</reference>
<dbReference type="Proteomes" id="UP000203902">
    <property type="component" value="Segment"/>
</dbReference>
<dbReference type="InterPro" id="IPR011604">
    <property type="entry name" value="PDDEXK-like_dom_sf"/>
</dbReference>
<dbReference type="KEGG" id="vg:30308317"/>
<dbReference type="GeneID" id="30308317"/>